<dbReference type="Gene3D" id="1.25.40.20">
    <property type="entry name" value="Ankyrin repeat-containing domain"/>
    <property type="match status" value="1"/>
</dbReference>
<dbReference type="GeneID" id="7829931"/>
<dbReference type="RefSeq" id="XP_001024828.2">
    <property type="nucleotide sequence ID" value="XM_001024828.2"/>
</dbReference>
<dbReference type="InterPro" id="IPR002110">
    <property type="entry name" value="Ankyrin_rpt"/>
</dbReference>
<sequence length="325" mass="37514">MSAKAKIISSSPQSWTLLFQILLQKKYRLNLEQGLKENLDDPGEIQILLRHLRMKIILNSMRLNGLILRLFQRCIVEIEKLKTKTLQLRKFRQKNSFEDLKYRLQNFQVGESGNLLQRQISLRAIGGKKLIQLSPQSKRQKVNFITLLEKKALLRKIQNQKILKKKTPNNNKAASNFLGKKQKKKKKTSEPARSLMNIDEIKYGLFVSIVEDQNQRFINLFERENVDIDSYLNKYNWTALQTAAYTGNLEIVNYLLSKGADLTITNKRGMSAMDMAMQSGHLHLVDLLNPTNYCSNFGNQISSQSSSFNDDNTLQLSYDESSYSN</sequence>
<dbReference type="Pfam" id="PF12796">
    <property type="entry name" value="Ank_2"/>
    <property type="match status" value="1"/>
</dbReference>
<dbReference type="PANTHER" id="PTHR24183:SF1">
    <property type="entry name" value="FIBRONECTIN TYPE 3 AND ANKYRIN REPEAT DOMAINS PROTEIN 1"/>
    <property type="match status" value="1"/>
</dbReference>
<dbReference type="GO" id="GO:0005634">
    <property type="term" value="C:nucleus"/>
    <property type="evidence" value="ECO:0007669"/>
    <property type="project" value="TreeGrafter"/>
</dbReference>
<feature type="repeat" description="ANK" evidence="1">
    <location>
        <begin position="235"/>
        <end position="267"/>
    </location>
</feature>
<evidence type="ECO:0000313" key="3">
    <source>
        <dbReference type="EMBL" id="EAS04583.2"/>
    </source>
</evidence>
<dbReference type="PROSITE" id="PS50088">
    <property type="entry name" value="ANK_REPEAT"/>
    <property type="match status" value="1"/>
</dbReference>
<dbReference type="PROSITE" id="PS50297">
    <property type="entry name" value="ANK_REP_REGION"/>
    <property type="match status" value="1"/>
</dbReference>
<dbReference type="KEGG" id="tet:TTHERM_00239030"/>
<accession>I7MAH1</accession>
<feature type="region of interest" description="Disordered" evidence="2">
    <location>
        <begin position="169"/>
        <end position="191"/>
    </location>
</feature>
<proteinExistence type="predicted"/>
<organism evidence="3 4">
    <name type="scientific">Tetrahymena thermophila (strain SB210)</name>
    <dbReference type="NCBI Taxonomy" id="312017"/>
    <lineage>
        <taxon>Eukaryota</taxon>
        <taxon>Sar</taxon>
        <taxon>Alveolata</taxon>
        <taxon>Ciliophora</taxon>
        <taxon>Intramacronucleata</taxon>
        <taxon>Oligohymenophorea</taxon>
        <taxon>Hymenostomatida</taxon>
        <taxon>Tetrahymenina</taxon>
        <taxon>Tetrahymenidae</taxon>
        <taxon>Tetrahymena</taxon>
    </lineage>
</organism>
<protein>
    <submittedName>
        <fullName evidence="3">Ankyrin domain protein</fullName>
    </submittedName>
</protein>
<dbReference type="PANTHER" id="PTHR24183">
    <property type="entry name" value="FIBRONECTIN TYPE 3 AND ANKYRIN REPEAT DOMAINS PROTEIN 1"/>
    <property type="match status" value="1"/>
</dbReference>
<evidence type="ECO:0000256" key="2">
    <source>
        <dbReference type="SAM" id="MobiDB-lite"/>
    </source>
</evidence>
<keyword evidence="4" id="KW-1185">Reference proteome</keyword>
<name>I7MAH1_TETTS</name>
<gene>
    <name evidence="3" type="ORF">TTHERM_00239030</name>
</gene>
<dbReference type="InterPro" id="IPR036770">
    <property type="entry name" value="Ankyrin_rpt-contain_sf"/>
</dbReference>
<dbReference type="OrthoDB" id="414816at2759"/>
<evidence type="ECO:0000313" key="4">
    <source>
        <dbReference type="Proteomes" id="UP000009168"/>
    </source>
</evidence>
<dbReference type="AlphaFoldDB" id="I7MAH1"/>
<dbReference type="SUPFAM" id="SSF48403">
    <property type="entry name" value="Ankyrin repeat"/>
    <property type="match status" value="1"/>
</dbReference>
<keyword evidence="1" id="KW-0040">ANK repeat</keyword>
<dbReference type="Proteomes" id="UP000009168">
    <property type="component" value="Unassembled WGS sequence"/>
</dbReference>
<dbReference type="STRING" id="312017.I7MAH1"/>
<reference evidence="4" key="1">
    <citation type="journal article" date="2006" name="PLoS Biol.">
        <title>Macronuclear genome sequence of the ciliate Tetrahymena thermophila, a model eukaryote.</title>
        <authorList>
            <person name="Eisen J.A."/>
            <person name="Coyne R.S."/>
            <person name="Wu M."/>
            <person name="Wu D."/>
            <person name="Thiagarajan M."/>
            <person name="Wortman J.R."/>
            <person name="Badger J.H."/>
            <person name="Ren Q."/>
            <person name="Amedeo P."/>
            <person name="Jones K.M."/>
            <person name="Tallon L.J."/>
            <person name="Delcher A.L."/>
            <person name="Salzberg S.L."/>
            <person name="Silva J.C."/>
            <person name="Haas B.J."/>
            <person name="Majoros W.H."/>
            <person name="Farzad M."/>
            <person name="Carlton J.M."/>
            <person name="Smith R.K. Jr."/>
            <person name="Garg J."/>
            <person name="Pearlman R.E."/>
            <person name="Karrer K.M."/>
            <person name="Sun L."/>
            <person name="Manning G."/>
            <person name="Elde N.C."/>
            <person name="Turkewitz A.P."/>
            <person name="Asai D.J."/>
            <person name="Wilkes D.E."/>
            <person name="Wang Y."/>
            <person name="Cai H."/>
            <person name="Collins K."/>
            <person name="Stewart B.A."/>
            <person name="Lee S.R."/>
            <person name="Wilamowska K."/>
            <person name="Weinberg Z."/>
            <person name="Ruzzo W.L."/>
            <person name="Wloga D."/>
            <person name="Gaertig J."/>
            <person name="Frankel J."/>
            <person name="Tsao C.-C."/>
            <person name="Gorovsky M.A."/>
            <person name="Keeling P.J."/>
            <person name="Waller R.F."/>
            <person name="Patron N.J."/>
            <person name="Cherry J.M."/>
            <person name="Stover N.A."/>
            <person name="Krieger C.J."/>
            <person name="del Toro C."/>
            <person name="Ryder H.F."/>
            <person name="Williamson S.C."/>
            <person name="Barbeau R.A."/>
            <person name="Hamilton E.P."/>
            <person name="Orias E."/>
        </authorList>
    </citation>
    <scope>NUCLEOTIDE SEQUENCE [LARGE SCALE GENOMIC DNA]</scope>
    <source>
        <strain evidence="4">SB210</strain>
    </source>
</reference>
<evidence type="ECO:0000256" key="1">
    <source>
        <dbReference type="PROSITE-ProRule" id="PRU00023"/>
    </source>
</evidence>
<dbReference type="InParanoid" id="I7MAH1"/>
<dbReference type="SMART" id="SM00248">
    <property type="entry name" value="ANK"/>
    <property type="match status" value="2"/>
</dbReference>
<dbReference type="EMBL" id="GG662443">
    <property type="protein sequence ID" value="EAS04583.2"/>
    <property type="molecule type" value="Genomic_DNA"/>
</dbReference>